<dbReference type="AlphaFoldDB" id="A0A2N8T0T1"/>
<keyword evidence="1" id="KW-0812">Transmembrane</keyword>
<feature type="transmembrane region" description="Helical" evidence="1">
    <location>
        <begin position="6"/>
        <end position="27"/>
    </location>
</feature>
<name>A0A2N8T0T1_STUST</name>
<comment type="caution">
    <text evidence="2">The sequence shown here is derived from an EMBL/GenBank/DDBJ whole genome shotgun (WGS) entry which is preliminary data.</text>
</comment>
<dbReference type="Proteomes" id="UP000235897">
    <property type="component" value="Unassembled WGS sequence"/>
</dbReference>
<gene>
    <name evidence="2" type="ORF">CXL00_04740</name>
</gene>
<sequence length="69" mass="7484">MIAPAVVILLMIVGWSAAALAMLWGMLRVTRYHHKAGTEAPRSQRIGNVAEQTGTKVSLRNGINRAVTQ</sequence>
<evidence type="ECO:0000313" key="3">
    <source>
        <dbReference type="Proteomes" id="UP000235897"/>
    </source>
</evidence>
<keyword evidence="1" id="KW-0472">Membrane</keyword>
<evidence type="ECO:0000256" key="1">
    <source>
        <dbReference type="SAM" id="Phobius"/>
    </source>
</evidence>
<reference evidence="2 3" key="1">
    <citation type="submission" date="2018-01" db="EMBL/GenBank/DDBJ databases">
        <title>Denitrification phenotypes of diverse strains of Pseudomonas stutzeri.</title>
        <authorList>
            <person name="Milligan D.A."/>
            <person name="Bergaust L."/>
            <person name="Bakken L.R."/>
            <person name="Frostegard A."/>
        </authorList>
    </citation>
    <scope>NUCLEOTIDE SEQUENCE [LARGE SCALE GENOMIC DNA]</scope>
    <source>
        <strain evidence="2 3">28a3</strain>
    </source>
</reference>
<dbReference type="EMBL" id="POUW01000001">
    <property type="protein sequence ID" value="PNG08350.1"/>
    <property type="molecule type" value="Genomic_DNA"/>
</dbReference>
<proteinExistence type="predicted"/>
<dbReference type="OrthoDB" id="6897608at2"/>
<accession>A0A2N8T0T1</accession>
<dbReference type="RefSeq" id="WP_021208078.1">
    <property type="nucleotide sequence ID" value="NZ_JAMOIG010000014.1"/>
</dbReference>
<evidence type="ECO:0000313" key="2">
    <source>
        <dbReference type="EMBL" id="PNG08350.1"/>
    </source>
</evidence>
<keyword evidence="1" id="KW-1133">Transmembrane helix</keyword>
<organism evidence="2 3">
    <name type="scientific">Stutzerimonas stutzeri</name>
    <name type="common">Pseudomonas stutzeri</name>
    <dbReference type="NCBI Taxonomy" id="316"/>
    <lineage>
        <taxon>Bacteria</taxon>
        <taxon>Pseudomonadati</taxon>
        <taxon>Pseudomonadota</taxon>
        <taxon>Gammaproteobacteria</taxon>
        <taxon>Pseudomonadales</taxon>
        <taxon>Pseudomonadaceae</taxon>
        <taxon>Stutzerimonas</taxon>
    </lineage>
</organism>
<protein>
    <submittedName>
        <fullName evidence="2">Uncharacterized protein</fullName>
    </submittedName>
</protein>